<dbReference type="OrthoDB" id="10039976at2759"/>
<dbReference type="GO" id="GO:0004343">
    <property type="term" value="F:glucosamine 6-phosphate N-acetyltransferase activity"/>
    <property type="evidence" value="ECO:0007669"/>
    <property type="project" value="UniProtKB-UniRule"/>
</dbReference>
<gene>
    <name evidence="3" type="ORF">IF1G_02447</name>
</gene>
<dbReference type="PROSITE" id="PS51186">
    <property type="entry name" value="GNAT"/>
    <property type="match status" value="1"/>
</dbReference>
<dbReference type="PANTHER" id="PTHR13355:SF11">
    <property type="entry name" value="GLUCOSAMINE 6-PHOSPHATE N-ACETYLTRANSFERASE"/>
    <property type="match status" value="1"/>
</dbReference>
<reference evidence="3 4" key="1">
    <citation type="journal article" date="2019" name="Appl. Microbiol. Biotechnol.">
        <title>Genome sequence of Isaria javanica and comparative genome analysis insights into family S53 peptidase evolution in fungal entomopathogens.</title>
        <authorList>
            <person name="Lin R."/>
            <person name="Zhang X."/>
            <person name="Xin B."/>
            <person name="Zou M."/>
            <person name="Gao Y."/>
            <person name="Qin F."/>
            <person name="Hu Q."/>
            <person name="Xie B."/>
            <person name="Cheng X."/>
        </authorList>
    </citation>
    <scope>NUCLEOTIDE SEQUENCE [LARGE SCALE GENOMIC DNA]</scope>
    <source>
        <strain evidence="3 4">IJ1G</strain>
    </source>
</reference>
<dbReference type="SUPFAM" id="SSF55729">
    <property type="entry name" value="Acyl-CoA N-acyltransferases (Nat)"/>
    <property type="match status" value="1"/>
</dbReference>
<comment type="pathway">
    <text evidence="1">Nucleotide-sugar biosynthesis; UDP-N-acetyl-alpha-D-glucosamine biosynthesis; N-acetyl-alpha-D-glucosamine 1-phosphate from alpha-D-glucosamine 6-phosphate (route I): step 1/2.</text>
</comment>
<keyword evidence="4" id="KW-1185">Reference proteome</keyword>
<dbReference type="EMBL" id="SPUK01000003">
    <property type="protein sequence ID" value="TQV98367.1"/>
    <property type="molecule type" value="Genomic_DNA"/>
</dbReference>
<comment type="similarity">
    <text evidence="1">Belongs to the acetyltransferase family. GNA1 subfamily.</text>
</comment>
<dbReference type="CDD" id="cd04301">
    <property type="entry name" value="NAT_SF"/>
    <property type="match status" value="1"/>
</dbReference>
<dbReference type="InterPro" id="IPR039143">
    <property type="entry name" value="GNPNAT1-like"/>
</dbReference>
<dbReference type="PANTHER" id="PTHR13355">
    <property type="entry name" value="GLUCOSAMINE 6-PHOSPHATE N-ACETYLTRANSFERASE"/>
    <property type="match status" value="1"/>
</dbReference>
<comment type="catalytic activity">
    <reaction evidence="1">
        <text>D-glucosamine 6-phosphate + acetyl-CoA = N-acetyl-D-glucosamine 6-phosphate + CoA + H(+)</text>
        <dbReference type="Rhea" id="RHEA:10292"/>
        <dbReference type="ChEBI" id="CHEBI:15378"/>
        <dbReference type="ChEBI" id="CHEBI:57287"/>
        <dbReference type="ChEBI" id="CHEBI:57288"/>
        <dbReference type="ChEBI" id="CHEBI:57513"/>
        <dbReference type="ChEBI" id="CHEBI:58725"/>
        <dbReference type="EC" id="2.3.1.4"/>
    </reaction>
</comment>
<dbReference type="Proteomes" id="UP000315783">
    <property type="component" value="Unassembled WGS sequence"/>
</dbReference>
<dbReference type="UniPathway" id="UPA00113">
    <property type="reaction ID" value="UER00529"/>
</dbReference>
<dbReference type="STRING" id="43265.A0A545V9G9"/>
<evidence type="ECO:0000259" key="2">
    <source>
        <dbReference type="PROSITE" id="PS51186"/>
    </source>
</evidence>
<dbReference type="Gene3D" id="3.40.630.30">
    <property type="match status" value="1"/>
</dbReference>
<evidence type="ECO:0000313" key="4">
    <source>
        <dbReference type="Proteomes" id="UP000315783"/>
    </source>
</evidence>
<dbReference type="InterPro" id="IPR000182">
    <property type="entry name" value="GNAT_dom"/>
</dbReference>
<evidence type="ECO:0000313" key="3">
    <source>
        <dbReference type="EMBL" id="TQV98367.1"/>
    </source>
</evidence>
<sequence length="177" mass="19649">MAVTNASTPLFSASLIGPDAASAFPTGYEIRPLERSDYAKGFIECLRDLTWMAQVTEAEFQERYDEMDTLGKGPYYYLVIEHAGRIVGTGLVLAEKKFIHNRCTVGHIEEICISKDHQSKGLGRLLMNALNSVADNAGCYKTILNCSEQKQEFYKKCGYDGSGLEMVNYIKGATTPR</sequence>
<keyword evidence="1 3" id="KW-0808">Transferase</keyword>
<feature type="domain" description="N-acetyltransferase" evidence="2">
    <location>
        <begin position="28"/>
        <end position="177"/>
    </location>
</feature>
<comment type="caution">
    <text evidence="3">The sequence shown here is derived from an EMBL/GenBank/DDBJ whole genome shotgun (WGS) entry which is preliminary data.</text>
</comment>
<dbReference type="EC" id="2.3.1.4" evidence="1"/>
<protein>
    <recommendedName>
        <fullName evidence="1">Glucosamine 6-phosphate N-acetyltransferase</fullName>
        <ecNumber evidence="1">2.3.1.4</ecNumber>
    </recommendedName>
</protein>
<proteinExistence type="inferred from homology"/>
<organism evidence="3 4">
    <name type="scientific">Cordyceps javanica</name>
    <dbReference type="NCBI Taxonomy" id="43265"/>
    <lineage>
        <taxon>Eukaryota</taxon>
        <taxon>Fungi</taxon>
        <taxon>Dikarya</taxon>
        <taxon>Ascomycota</taxon>
        <taxon>Pezizomycotina</taxon>
        <taxon>Sordariomycetes</taxon>
        <taxon>Hypocreomycetidae</taxon>
        <taxon>Hypocreales</taxon>
        <taxon>Cordycipitaceae</taxon>
        <taxon>Cordyceps</taxon>
    </lineage>
</organism>
<name>A0A545V9G9_9HYPO</name>
<dbReference type="AlphaFoldDB" id="A0A545V9G9"/>
<keyword evidence="1" id="KW-0012">Acyltransferase</keyword>
<dbReference type="Pfam" id="PF00583">
    <property type="entry name" value="Acetyltransf_1"/>
    <property type="match status" value="1"/>
</dbReference>
<evidence type="ECO:0000256" key="1">
    <source>
        <dbReference type="RuleBase" id="RU365086"/>
    </source>
</evidence>
<dbReference type="GO" id="GO:0006048">
    <property type="term" value="P:UDP-N-acetylglucosamine biosynthetic process"/>
    <property type="evidence" value="ECO:0007669"/>
    <property type="project" value="UniProtKB-UniRule"/>
</dbReference>
<accession>A0A545V9G9</accession>
<dbReference type="InterPro" id="IPR016181">
    <property type="entry name" value="Acyl_CoA_acyltransferase"/>
</dbReference>